<name>A0ABW0JQM3_9GAMM</name>
<dbReference type="EMBL" id="JBHSMK010000011">
    <property type="protein sequence ID" value="MFC5438364.1"/>
    <property type="molecule type" value="Genomic_DNA"/>
</dbReference>
<keyword evidence="1" id="KW-0547">Nucleotide-binding</keyword>
<dbReference type="RefSeq" id="WP_377306979.1">
    <property type="nucleotide sequence ID" value="NZ_JBHSMK010000011.1"/>
</dbReference>
<evidence type="ECO:0000313" key="1">
    <source>
        <dbReference type="EMBL" id="MFC5438364.1"/>
    </source>
</evidence>
<organism evidence="1 2">
    <name type="scientific">Rhodanobacter umsongensis</name>
    <dbReference type="NCBI Taxonomy" id="633153"/>
    <lineage>
        <taxon>Bacteria</taxon>
        <taxon>Pseudomonadati</taxon>
        <taxon>Pseudomonadota</taxon>
        <taxon>Gammaproteobacteria</taxon>
        <taxon>Lysobacterales</taxon>
        <taxon>Rhodanobacteraceae</taxon>
        <taxon>Rhodanobacter</taxon>
    </lineage>
</organism>
<keyword evidence="2" id="KW-1185">Reference proteome</keyword>
<dbReference type="SUPFAM" id="SSF52540">
    <property type="entry name" value="P-loop containing nucleoside triphosphate hydrolases"/>
    <property type="match status" value="1"/>
</dbReference>
<proteinExistence type="predicted"/>
<dbReference type="Proteomes" id="UP001596013">
    <property type="component" value="Unassembled WGS sequence"/>
</dbReference>
<keyword evidence="1" id="KW-0067">ATP-binding</keyword>
<dbReference type="InterPro" id="IPR027417">
    <property type="entry name" value="P-loop_NTPase"/>
</dbReference>
<evidence type="ECO:0000313" key="2">
    <source>
        <dbReference type="Proteomes" id="UP001596013"/>
    </source>
</evidence>
<dbReference type="GO" id="GO:0005524">
    <property type="term" value="F:ATP binding"/>
    <property type="evidence" value="ECO:0007669"/>
    <property type="project" value="UniProtKB-KW"/>
</dbReference>
<protein>
    <submittedName>
        <fullName evidence="1">ATP-binding protein</fullName>
    </submittedName>
</protein>
<dbReference type="Gene3D" id="3.40.50.300">
    <property type="entry name" value="P-loop containing nucleotide triphosphate hydrolases"/>
    <property type="match status" value="1"/>
</dbReference>
<comment type="caution">
    <text evidence="1">The sequence shown here is derived from an EMBL/GenBank/DDBJ whole genome shotgun (WGS) entry which is preliminary data.</text>
</comment>
<gene>
    <name evidence="1" type="ORF">ACFPME_17520</name>
</gene>
<reference evidence="2" key="1">
    <citation type="journal article" date="2019" name="Int. J. Syst. Evol. Microbiol.">
        <title>The Global Catalogue of Microorganisms (GCM) 10K type strain sequencing project: providing services to taxonomists for standard genome sequencing and annotation.</title>
        <authorList>
            <consortium name="The Broad Institute Genomics Platform"/>
            <consortium name="The Broad Institute Genome Sequencing Center for Infectious Disease"/>
            <person name="Wu L."/>
            <person name="Ma J."/>
        </authorList>
    </citation>
    <scope>NUCLEOTIDE SEQUENCE [LARGE SCALE GENOMIC DNA]</scope>
    <source>
        <strain evidence="2">JCM 17130</strain>
    </source>
</reference>
<sequence length="340" mass="38426">MSGIEHFYYLKAQAQLKAALDDFQPGHMVFLVGPSGAGKTTLRRSVMQEMFGNPSNWGRGRIPAIETFAMLPNAAYFSSRELAKTLVEELHVPSLDWLFTGNIIPKSTEEHIRAETAQCALIWDQLRRHAATEGDYWKTFRRSLAARGCKYVSLEQVTALLVNRRNTSPAEHTLHLMSVAEAAGVMFIMTGIHTATRLWAIHSELRRRVITVWMPPYSDKRKGDESHYLRLLKTLSAKYEFSRSDLLCTMANDLLAATGGVFAEIVQLLERATCHARLEGVPRIHKRHIEGAYYNDEDLATLWRDIEAFEQAMEPGDVSKRSTLVERRWNSGGTGYGKPS</sequence>
<accession>A0ABW0JQM3</accession>